<feature type="chain" id="PRO_5042244188" evidence="1">
    <location>
        <begin position="33"/>
        <end position="353"/>
    </location>
</feature>
<dbReference type="InterPro" id="IPR002925">
    <property type="entry name" value="Dienelactn_hydro"/>
</dbReference>
<dbReference type="InterPro" id="IPR006311">
    <property type="entry name" value="TAT_signal"/>
</dbReference>
<dbReference type="PANTHER" id="PTHR47751:SF1">
    <property type="entry name" value="SUPERFAMILY HYDROLASE, PUTATIVE (AFU_ORTHOLOGUE AFUA_2G16580)-RELATED"/>
    <property type="match status" value="1"/>
</dbReference>
<dbReference type="Proteomes" id="UP000663912">
    <property type="component" value="Chromosome 2"/>
</dbReference>
<dbReference type="Proteomes" id="UP000822331">
    <property type="component" value="Unassembled WGS sequence"/>
</dbReference>
<dbReference type="EMBL" id="JAAMCP010000010">
    <property type="protein sequence ID" value="NTF38443.1"/>
    <property type="molecule type" value="Genomic_DNA"/>
</dbReference>
<dbReference type="EMBL" id="CP049207">
    <property type="protein sequence ID" value="QTG02255.1"/>
    <property type="molecule type" value="Genomic_DNA"/>
</dbReference>
<dbReference type="PROSITE" id="PS51318">
    <property type="entry name" value="TAT"/>
    <property type="match status" value="1"/>
</dbReference>
<dbReference type="GO" id="GO:0016787">
    <property type="term" value="F:hydrolase activity"/>
    <property type="evidence" value="ECO:0007669"/>
    <property type="project" value="UniProtKB-KW"/>
</dbReference>
<sequence length="353" mass="36918">MSKIAGGLSRRNLLLSSSIVSTSLLIAGMAAAAPAVAPSAVIATQTGYATVRAVEFKNNDITMSGNVYYPKDFDASQTYPAIVVVHPGGGVKEQAAGLYAQKLAEQGFVTLAFDASHQGASGGMPRFLDDPMKRVADFYSAVDYMTSLPYVDAQNVGALGVCAGSGITVKASMTDRRVKAIATVSAVDVGAATRKGWDGKLPESSIIETLDAVAKQRSAEAAGGAPVYVNYVPKLGDKSAPRDLQEAADYYLTKRGGYPTSTNQMLMTSVATLASFTGFEGANTFTTQPLLIVAGSEAGSLWHSQELNGRAASKDKELFIIEGATHMDLYDGQGAVTAANKLGPFFKDKLANT</sequence>
<feature type="signal peptide" evidence="1">
    <location>
        <begin position="1"/>
        <end position="32"/>
    </location>
</feature>
<evidence type="ECO:0000313" key="3">
    <source>
        <dbReference type="EMBL" id="NTF38443.1"/>
    </source>
</evidence>
<feature type="domain" description="Dienelactone hydrolase" evidence="2">
    <location>
        <begin position="77"/>
        <end position="182"/>
    </location>
</feature>
<dbReference type="InterPro" id="IPR051411">
    <property type="entry name" value="Polyketide_trans_af380"/>
</dbReference>
<dbReference type="InterPro" id="IPR029058">
    <property type="entry name" value="AB_hydrolase_fold"/>
</dbReference>
<evidence type="ECO:0000259" key="2">
    <source>
        <dbReference type="Pfam" id="PF01738"/>
    </source>
</evidence>
<evidence type="ECO:0000313" key="5">
    <source>
        <dbReference type="Proteomes" id="UP000663912"/>
    </source>
</evidence>
<reference evidence="3 6" key="1">
    <citation type="journal article" date="2020" name="Science">
        <title>Unexpected conservation and global transmission of agrobacterial virulence plasmids.</title>
        <authorList>
            <person name="Weisberg A.J."/>
            <person name="Davis E.W. 2nd"/>
            <person name="Tabima J."/>
            <person name="Belcher M.S."/>
            <person name="Miller M."/>
            <person name="Kuo C.H."/>
            <person name="Loper J.E."/>
            <person name="Grunwald N.J."/>
            <person name="Putnam M.L."/>
            <person name="Chang J.H."/>
        </authorList>
    </citation>
    <scope>NUCLEOTIDE SEQUENCE [LARGE SCALE GENOMIC DNA]</scope>
    <source>
        <strain evidence="3 6">A19/93</strain>
    </source>
</reference>
<name>A0AAE7R563_9HYPH</name>
<evidence type="ECO:0000256" key="1">
    <source>
        <dbReference type="SAM" id="SignalP"/>
    </source>
</evidence>
<dbReference type="RefSeq" id="WP_164470683.1">
    <property type="nucleotide sequence ID" value="NZ_CP049207.1"/>
</dbReference>
<evidence type="ECO:0000313" key="4">
    <source>
        <dbReference type="EMBL" id="QTG02255.1"/>
    </source>
</evidence>
<organism evidence="4 5">
    <name type="scientific">Agrobacterium rubi</name>
    <dbReference type="NCBI Taxonomy" id="28099"/>
    <lineage>
        <taxon>Bacteria</taxon>
        <taxon>Pseudomonadati</taxon>
        <taxon>Pseudomonadota</taxon>
        <taxon>Alphaproteobacteria</taxon>
        <taxon>Hyphomicrobiales</taxon>
        <taxon>Rhizobiaceae</taxon>
        <taxon>Rhizobium/Agrobacterium group</taxon>
        <taxon>Agrobacterium</taxon>
    </lineage>
</organism>
<dbReference type="KEGG" id="arui:G6M88_17650"/>
<evidence type="ECO:0000313" key="6">
    <source>
        <dbReference type="Proteomes" id="UP000822331"/>
    </source>
</evidence>
<protein>
    <submittedName>
        <fullName evidence="4">Alpha/beta hydrolase</fullName>
    </submittedName>
</protein>
<dbReference type="PANTHER" id="PTHR47751">
    <property type="entry name" value="SUPERFAMILY HYDROLASE, PUTATIVE (AFU_ORTHOLOGUE AFUA_2G16580)-RELATED"/>
    <property type="match status" value="1"/>
</dbReference>
<accession>A0AAE7R563</accession>
<dbReference type="Gene3D" id="3.40.50.1820">
    <property type="entry name" value="alpha/beta hydrolase"/>
    <property type="match status" value="1"/>
</dbReference>
<keyword evidence="6" id="KW-1185">Reference proteome</keyword>
<keyword evidence="4" id="KW-0378">Hydrolase</keyword>
<proteinExistence type="predicted"/>
<gene>
    <name evidence="3" type="ORF">G6L72_17205</name>
    <name evidence="4" type="ORF">G6M88_17650</name>
</gene>
<dbReference type="AlphaFoldDB" id="A0AAE7R563"/>
<reference evidence="4" key="2">
    <citation type="submission" date="2020-02" db="EMBL/GenBank/DDBJ databases">
        <title>Unexpected conservation and global transmission of agrobacterial virulence plasmids.</title>
        <authorList>
            <person name="Weisberg A.J."/>
            <person name="Davis E.W. II"/>
            <person name="Tabima J.R."/>
            <person name="Belcher M.S."/>
            <person name="Miller M."/>
            <person name="Kuo C.-H."/>
            <person name="Loper J.E."/>
            <person name="Grunwald N.J."/>
            <person name="Putnam M.L."/>
            <person name="Chang J.H."/>
        </authorList>
    </citation>
    <scope>NUCLEOTIDE SEQUENCE</scope>
    <source>
        <strain evidence="4">W2/73</strain>
    </source>
</reference>
<dbReference type="SUPFAM" id="SSF53474">
    <property type="entry name" value="alpha/beta-Hydrolases"/>
    <property type="match status" value="1"/>
</dbReference>
<keyword evidence="1" id="KW-0732">Signal</keyword>
<dbReference type="Pfam" id="PF01738">
    <property type="entry name" value="DLH"/>
    <property type="match status" value="1"/>
</dbReference>
<dbReference type="Gene3D" id="1.10.10.800">
    <property type="match status" value="1"/>
</dbReference>